<evidence type="ECO:0000313" key="4">
    <source>
        <dbReference type="Proteomes" id="UP000053647"/>
    </source>
</evidence>
<keyword evidence="1" id="KW-0472">Membrane</keyword>
<feature type="transmembrane region" description="Helical" evidence="1">
    <location>
        <begin position="304"/>
        <end position="322"/>
    </location>
</feature>
<feature type="transmembrane region" description="Helical" evidence="1">
    <location>
        <begin position="167"/>
        <end position="186"/>
    </location>
</feature>
<dbReference type="PANTHER" id="PTHR35043:SF7">
    <property type="entry name" value="TRANSCRIPTION FACTOR DOMAIN-CONTAINING PROTEIN"/>
    <property type="match status" value="1"/>
</dbReference>
<feature type="transmembrane region" description="Helical" evidence="1">
    <location>
        <begin position="192"/>
        <end position="216"/>
    </location>
</feature>
<organism evidence="3 4">
    <name type="scientific">Paxillus involutus ATCC 200175</name>
    <dbReference type="NCBI Taxonomy" id="664439"/>
    <lineage>
        <taxon>Eukaryota</taxon>
        <taxon>Fungi</taxon>
        <taxon>Dikarya</taxon>
        <taxon>Basidiomycota</taxon>
        <taxon>Agaricomycotina</taxon>
        <taxon>Agaricomycetes</taxon>
        <taxon>Agaricomycetidae</taxon>
        <taxon>Boletales</taxon>
        <taxon>Paxilineae</taxon>
        <taxon>Paxillaceae</taxon>
        <taxon>Paxillus</taxon>
    </lineage>
</organism>
<accession>A0A0C9SYI4</accession>
<dbReference type="PANTHER" id="PTHR35043">
    <property type="entry name" value="TRANSCRIPTION FACTOR DOMAIN-CONTAINING PROTEIN"/>
    <property type="match status" value="1"/>
</dbReference>
<reference evidence="3 4" key="1">
    <citation type="submission" date="2014-06" db="EMBL/GenBank/DDBJ databases">
        <authorList>
            <consortium name="DOE Joint Genome Institute"/>
            <person name="Kuo A."/>
            <person name="Kohler A."/>
            <person name="Nagy L.G."/>
            <person name="Floudas D."/>
            <person name="Copeland A."/>
            <person name="Barry K.W."/>
            <person name="Cichocki N."/>
            <person name="Veneault-Fourrey C."/>
            <person name="LaButti K."/>
            <person name="Lindquist E.A."/>
            <person name="Lipzen A."/>
            <person name="Lundell T."/>
            <person name="Morin E."/>
            <person name="Murat C."/>
            <person name="Sun H."/>
            <person name="Tunlid A."/>
            <person name="Henrissat B."/>
            <person name="Grigoriev I.V."/>
            <person name="Hibbett D.S."/>
            <person name="Martin F."/>
            <person name="Nordberg H.P."/>
            <person name="Cantor M.N."/>
            <person name="Hua S.X."/>
        </authorList>
    </citation>
    <scope>NUCLEOTIDE SEQUENCE [LARGE SCALE GENOMIC DNA]</scope>
    <source>
        <strain evidence="3 4">ATCC 200175</strain>
    </source>
</reference>
<evidence type="ECO:0000313" key="3">
    <source>
        <dbReference type="EMBL" id="KIJ08170.1"/>
    </source>
</evidence>
<protein>
    <submittedName>
        <fullName evidence="3">Uncharacterized protein</fullName>
    </submittedName>
</protein>
<feature type="signal peptide" evidence="2">
    <location>
        <begin position="1"/>
        <end position="17"/>
    </location>
</feature>
<gene>
    <name evidence="3" type="ORF">PAXINDRAFT_120512</name>
</gene>
<sequence length="413" mass="46114">MLPLLLVLSPLVQLAEAAPTNTTSESPAYDATACSYRSVWTILATCALTMLVCVWNATYPNIVRTEKWYTVALHRGVLGVVTLLFPEFTTARAVLEWSPDEICNVSDQKWTRTHGFFALMGGFVVQKDGEEKTVRTIRGLQCLKLKGGTIGVHPTRKQINDRSKSDGLGNVILVLQLLWFVLQVIARGSNHIAITLLEIDTLALAVLSLPLFFFWYSKPMAAAYPHVFYWKDVQKASSYVTRFFLHVMQRSSPDGASDGQTLLWEVISFQYWRNEIGGKGLDVDDGNSLDVKLPPETTNDGMETCMVVMLIVWVIFGGLHLIAWDFQFPSQAERIIWCVASLTLITSPCILSLCTVLEKAVGRAVFPQNIWRYLVSFGIVARLALLITMLASLRDLPASAYQTVSWTSYAPHL</sequence>
<dbReference type="HOGENOM" id="CLU_022883_6_1_1"/>
<evidence type="ECO:0000256" key="1">
    <source>
        <dbReference type="SAM" id="Phobius"/>
    </source>
</evidence>
<keyword evidence="1" id="KW-1133">Transmembrane helix</keyword>
<dbReference type="Proteomes" id="UP000053647">
    <property type="component" value="Unassembled WGS sequence"/>
</dbReference>
<dbReference type="EMBL" id="KN819685">
    <property type="protein sequence ID" value="KIJ08170.1"/>
    <property type="molecule type" value="Genomic_DNA"/>
</dbReference>
<feature type="transmembrane region" description="Helical" evidence="1">
    <location>
        <begin position="334"/>
        <end position="358"/>
    </location>
</feature>
<evidence type="ECO:0000256" key="2">
    <source>
        <dbReference type="SAM" id="SignalP"/>
    </source>
</evidence>
<name>A0A0C9SYI4_PAXIN</name>
<feature type="transmembrane region" description="Helical" evidence="1">
    <location>
        <begin position="41"/>
        <end position="59"/>
    </location>
</feature>
<feature type="chain" id="PRO_5002220116" evidence="2">
    <location>
        <begin position="18"/>
        <end position="413"/>
    </location>
</feature>
<feature type="transmembrane region" description="Helical" evidence="1">
    <location>
        <begin position="370"/>
        <end position="391"/>
    </location>
</feature>
<keyword evidence="4" id="KW-1185">Reference proteome</keyword>
<reference evidence="4" key="2">
    <citation type="submission" date="2015-01" db="EMBL/GenBank/DDBJ databases">
        <title>Evolutionary Origins and Diversification of the Mycorrhizal Mutualists.</title>
        <authorList>
            <consortium name="DOE Joint Genome Institute"/>
            <consortium name="Mycorrhizal Genomics Consortium"/>
            <person name="Kohler A."/>
            <person name="Kuo A."/>
            <person name="Nagy L.G."/>
            <person name="Floudas D."/>
            <person name="Copeland A."/>
            <person name="Barry K.W."/>
            <person name="Cichocki N."/>
            <person name="Veneault-Fourrey C."/>
            <person name="LaButti K."/>
            <person name="Lindquist E.A."/>
            <person name="Lipzen A."/>
            <person name="Lundell T."/>
            <person name="Morin E."/>
            <person name="Murat C."/>
            <person name="Riley R."/>
            <person name="Ohm R."/>
            <person name="Sun H."/>
            <person name="Tunlid A."/>
            <person name="Henrissat B."/>
            <person name="Grigoriev I.V."/>
            <person name="Hibbett D.S."/>
            <person name="Martin F."/>
        </authorList>
    </citation>
    <scope>NUCLEOTIDE SEQUENCE [LARGE SCALE GENOMIC DNA]</scope>
    <source>
        <strain evidence="4">ATCC 200175</strain>
    </source>
</reference>
<dbReference type="OrthoDB" id="9451547at2759"/>
<keyword evidence="2" id="KW-0732">Signal</keyword>
<dbReference type="AlphaFoldDB" id="A0A0C9SYI4"/>
<keyword evidence="1" id="KW-0812">Transmembrane</keyword>
<proteinExistence type="predicted"/>